<reference evidence="13" key="2">
    <citation type="submission" date="2017-05" db="UniProtKB">
        <authorList>
            <consortium name="EnsemblMetazoa"/>
        </authorList>
    </citation>
    <scope>IDENTIFICATION</scope>
</reference>
<evidence type="ECO:0000256" key="7">
    <source>
        <dbReference type="ARBA" id="ARBA00023054"/>
    </source>
</evidence>
<evidence type="ECO:0008006" key="15">
    <source>
        <dbReference type="Google" id="ProtNLM"/>
    </source>
</evidence>
<dbReference type="SUPFAM" id="SSF144270">
    <property type="entry name" value="Eferin C-derminal domain-like"/>
    <property type="match status" value="1"/>
</dbReference>
<dbReference type="AlphaFoldDB" id="A0A1X7V679"/>
<keyword evidence="7 9" id="KW-0175">Coiled coil</keyword>
<dbReference type="PROSITE" id="PS00018">
    <property type="entry name" value="EF_HAND_1"/>
    <property type="match status" value="1"/>
</dbReference>
<accession>A0A1X7V679</accession>
<name>A0A1X7V679_AMPQE</name>
<dbReference type="InterPro" id="IPR011992">
    <property type="entry name" value="EF-hand-dom_pair"/>
</dbReference>
<dbReference type="InParanoid" id="A0A1X7V679"/>
<dbReference type="InterPro" id="IPR037245">
    <property type="entry name" value="FIP-RBD_C_sf"/>
</dbReference>
<dbReference type="GO" id="GO:0032465">
    <property type="term" value="P:regulation of cytokinesis"/>
    <property type="evidence" value="ECO:0007669"/>
    <property type="project" value="TreeGrafter"/>
</dbReference>
<evidence type="ECO:0000256" key="1">
    <source>
        <dbReference type="ARBA" id="ARBA00004214"/>
    </source>
</evidence>
<evidence type="ECO:0000259" key="12">
    <source>
        <dbReference type="PROSITE" id="PS51511"/>
    </source>
</evidence>
<dbReference type="OrthoDB" id="418358at2759"/>
<dbReference type="InterPro" id="IPR051977">
    <property type="entry name" value="Rab11-interacting_regulator"/>
</dbReference>
<dbReference type="EnsemblMetazoa" id="Aqu2.1.35508_001">
    <property type="protein sequence ID" value="Aqu2.1.35508_001"/>
    <property type="gene ID" value="Aqu2.1.35508"/>
</dbReference>
<sequence>MSSTSTVDNTVTSNADQQQLVEGESETTIGSSALEQLKWIFDLCDQDHDGLITVEEFRSLGQHYLGAVSQRIDQLIHELDPKRTGVITFESFSKGIEAYLIGRRDSVTSSRSDSFSRTSFDENFPGTTSPIEDSTFTVGDVNSPTIDSPQLSYYSLGFTSSSSPVSVRVRDLEDPTGVNGSLPNGIITTSSIDTHDTFSTDEQHKPKVNGRHQSIDGIEIQPADNSPSLVARALIKRSNHSFLHVSGTGSTYSSSSEWRQDEDSDELTEKELSSRLEGLEVELDQSQTETMRLKKENTTLRERLDMFEDTLKDVQTKSEVAIGLVRSRSSATIDKMKKEYKSKYQELEYQLVEEKEKQSTTEGQADNLRKQIDEREMECEEKGKHVIQLQNKVTELEEELLKAKEQLRLVRNELEQDKQGLQQEVEAMNHVIQHLRKELEENKFTKKRNNINVTDYKLAEAISLKKEVQSLKEENTRLKSQLVKQGKELLGGPAPSLAAELQDAPRADVMKALTEYEEKTARLQSYIEGLLVAILDSHPELLEVK</sequence>
<dbReference type="Gene3D" id="1.20.5.2440">
    <property type="match status" value="1"/>
</dbReference>
<feature type="compositionally biased region" description="Low complexity" evidence="10">
    <location>
        <begin position="246"/>
        <end position="256"/>
    </location>
</feature>
<evidence type="ECO:0000256" key="5">
    <source>
        <dbReference type="ARBA" id="ARBA00022753"/>
    </source>
</evidence>
<evidence type="ECO:0000256" key="2">
    <source>
        <dbReference type="ARBA" id="ARBA00004626"/>
    </source>
</evidence>
<evidence type="ECO:0000313" key="13">
    <source>
        <dbReference type="EnsemblMetazoa" id="Aqu2.1.35508_001"/>
    </source>
</evidence>
<dbReference type="SUPFAM" id="SSF47473">
    <property type="entry name" value="EF-hand"/>
    <property type="match status" value="1"/>
</dbReference>
<protein>
    <recommendedName>
        <fullName evidence="15">EF-hand domain-containing protein</fullName>
    </recommendedName>
</protein>
<keyword evidence="4" id="KW-0813">Transport</keyword>
<feature type="domain" description="FIP-RBD" evidence="12">
    <location>
        <begin position="483"/>
        <end position="545"/>
    </location>
</feature>
<evidence type="ECO:0000256" key="6">
    <source>
        <dbReference type="ARBA" id="ARBA00022837"/>
    </source>
</evidence>
<dbReference type="GO" id="GO:0005509">
    <property type="term" value="F:calcium ion binding"/>
    <property type="evidence" value="ECO:0007669"/>
    <property type="project" value="InterPro"/>
</dbReference>
<gene>
    <name evidence="13" type="primary">100634807</name>
</gene>
<dbReference type="EnsemblMetazoa" id="XM_019994899.1">
    <property type="protein sequence ID" value="XP_019850458.1"/>
    <property type="gene ID" value="LOC100634807"/>
</dbReference>
<dbReference type="GO" id="GO:0032154">
    <property type="term" value="C:cleavage furrow"/>
    <property type="evidence" value="ECO:0007669"/>
    <property type="project" value="UniProtKB-SubCell"/>
</dbReference>
<proteinExistence type="predicted"/>
<dbReference type="Pfam" id="PF09457">
    <property type="entry name" value="RBD-FIP"/>
    <property type="match status" value="1"/>
</dbReference>
<keyword evidence="8" id="KW-0472">Membrane</keyword>
<dbReference type="PANTHER" id="PTHR15726">
    <property type="entry name" value="RAB11-FAMILY INTERACTING PROTEIN"/>
    <property type="match status" value="1"/>
</dbReference>
<organism evidence="13">
    <name type="scientific">Amphimedon queenslandica</name>
    <name type="common">Sponge</name>
    <dbReference type="NCBI Taxonomy" id="400682"/>
    <lineage>
        <taxon>Eukaryota</taxon>
        <taxon>Metazoa</taxon>
        <taxon>Porifera</taxon>
        <taxon>Demospongiae</taxon>
        <taxon>Heteroscleromorpha</taxon>
        <taxon>Haplosclerida</taxon>
        <taxon>Niphatidae</taxon>
        <taxon>Amphimedon</taxon>
    </lineage>
</organism>
<feature type="compositionally biased region" description="Polar residues" evidence="10">
    <location>
        <begin position="15"/>
        <end position="24"/>
    </location>
</feature>
<dbReference type="GO" id="GO:0030496">
    <property type="term" value="C:midbody"/>
    <property type="evidence" value="ECO:0007669"/>
    <property type="project" value="UniProtKB-SubCell"/>
</dbReference>
<feature type="compositionally biased region" description="Low complexity" evidence="10">
    <location>
        <begin position="1"/>
        <end position="14"/>
    </location>
</feature>
<evidence type="ECO:0000256" key="4">
    <source>
        <dbReference type="ARBA" id="ARBA00022448"/>
    </source>
</evidence>
<feature type="compositionally biased region" description="Polar residues" evidence="10">
    <location>
        <begin position="125"/>
        <end position="135"/>
    </location>
</feature>
<keyword evidence="14" id="KW-1185">Reference proteome</keyword>
<evidence type="ECO:0000256" key="9">
    <source>
        <dbReference type="SAM" id="Coils"/>
    </source>
</evidence>
<dbReference type="InterPro" id="IPR019018">
    <property type="entry name" value="Rab-bd_FIP-RBD"/>
</dbReference>
<dbReference type="PROSITE" id="PS50222">
    <property type="entry name" value="EF_HAND_2"/>
    <property type="match status" value="1"/>
</dbReference>
<feature type="domain" description="EF-hand" evidence="11">
    <location>
        <begin position="32"/>
        <end position="67"/>
    </location>
</feature>
<evidence type="ECO:0000256" key="10">
    <source>
        <dbReference type="SAM" id="MobiDB-lite"/>
    </source>
</evidence>
<dbReference type="PROSITE" id="PS51511">
    <property type="entry name" value="FIP_RBD"/>
    <property type="match status" value="1"/>
</dbReference>
<dbReference type="Pfam" id="PF13499">
    <property type="entry name" value="EF-hand_7"/>
    <property type="match status" value="1"/>
</dbReference>
<dbReference type="GO" id="GO:0032456">
    <property type="term" value="P:endocytic recycling"/>
    <property type="evidence" value="ECO:0007669"/>
    <property type="project" value="TreeGrafter"/>
</dbReference>
<dbReference type="CDD" id="cd00051">
    <property type="entry name" value="EFh"/>
    <property type="match status" value="1"/>
</dbReference>
<feature type="region of interest" description="Disordered" evidence="10">
    <location>
        <begin position="245"/>
        <end position="265"/>
    </location>
</feature>
<evidence type="ECO:0000259" key="11">
    <source>
        <dbReference type="PROSITE" id="PS50222"/>
    </source>
</evidence>
<dbReference type="STRING" id="400682.A0A1X7V679"/>
<evidence type="ECO:0000256" key="3">
    <source>
        <dbReference type="ARBA" id="ARBA00004654"/>
    </source>
</evidence>
<evidence type="ECO:0000313" key="14">
    <source>
        <dbReference type="Proteomes" id="UP000007879"/>
    </source>
</evidence>
<keyword evidence="5" id="KW-0967">Endosome</keyword>
<dbReference type="SMART" id="SM00054">
    <property type="entry name" value="EFh"/>
    <property type="match status" value="2"/>
</dbReference>
<evidence type="ECO:0000256" key="8">
    <source>
        <dbReference type="ARBA" id="ARBA00023136"/>
    </source>
</evidence>
<keyword evidence="6" id="KW-0106">Calcium</keyword>
<dbReference type="InterPro" id="IPR018247">
    <property type="entry name" value="EF_Hand_1_Ca_BS"/>
</dbReference>
<dbReference type="GO" id="GO:0055038">
    <property type="term" value="C:recycling endosome membrane"/>
    <property type="evidence" value="ECO:0007669"/>
    <property type="project" value="UniProtKB-SubCell"/>
</dbReference>
<dbReference type="InterPro" id="IPR002048">
    <property type="entry name" value="EF_hand_dom"/>
</dbReference>
<feature type="coiled-coil region" evidence="9">
    <location>
        <begin position="269"/>
        <end position="488"/>
    </location>
</feature>
<dbReference type="Gene3D" id="1.10.238.10">
    <property type="entry name" value="EF-hand"/>
    <property type="match status" value="1"/>
</dbReference>
<feature type="region of interest" description="Disordered" evidence="10">
    <location>
        <begin position="111"/>
        <end position="135"/>
    </location>
</feature>
<feature type="region of interest" description="Disordered" evidence="10">
    <location>
        <begin position="1"/>
        <end position="24"/>
    </location>
</feature>
<dbReference type="PANTHER" id="PTHR15726:SF7">
    <property type="entry name" value="NUCLEAR FALLOUT, ISOFORM J"/>
    <property type="match status" value="1"/>
</dbReference>
<comment type="subcellular location">
    <subcellularLocation>
        <location evidence="2">Cleavage furrow</location>
    </subcellularLocation>
    <subcellularLocation>
        <location evidence="1">Midbody</location>
    </subcellularLocation>
    <subcellularLocation>
        <location evidence="3">Recycling endosome membrane</location>
        <topology evidence="3">Peripheral membrane protein</topology>
    </subcellularLocation>
</comment>
<dbReference type="GO" id="GO:0030139">
    <property type="term" value="C:endocytic vesicle"/>
    <property type="evidence" value="ECO:0007669"/>
    <property type="project" value="TreeGrafter"/>
</dbReference>
<dbReference type="eggNOG" id="KOG0982">
    <property type="taxonomic scope" value="Eukaryota"/>
</dbReference>
<dbReference type="Proteomes" id="UP000007879">
    <property type="component" value="Unassembled WGS sequence"/>
</dbReference>
<reference evidence="14" key="1">
    <citation type="journal article" date="2010" name="Nature">
        <title>The Amphimedon queenslandica genome and the evolution of animal complexity.</title>
        <authorList>
            <person name="Srivastava M."/>
            <person name="Simakov O."/>
            <person name="Chapman J."/>
            <person name="Fahey B."/>
            <person name="Gauthier M.E."/>
            <person name="Mitros T."/>
            <person name="Richards G.S."/>
            <person name="Conaco C."/>
            <person name="Dacre M."/>
            <person name="Hellsten U."/>
            <person name="Larroux C."/>
            <person name="Putnam N.H."/>
            <person name="Stanke M."/>
            <person name="Adamska M."/>
            <person name="Darling A."/>
            <person name="Degnan S.M."/>
            <person name="Oakley T.H."/>
            <person name="Plachetzki D.C."/>
            <person name="Zhai Y."/>
            <person name="Adamski M."/>
            <person name="Calcino A."/>
            <person name="Cummins S.F."/>
            <person name="Goodstein D.M."/>
            <person name="Harris C."/>
            <person name="Jackson D.J."/>
            <person name="Leys S.P."/>
            <person name="Shu S."/>
            <person name="Woodcroft B.J."/>
            <person name="Vervoort M."/>
            <person name="Kosik K.S."/>
            <person name="Manning G."/>
            <person name="Degnan B.M."/>
            <person name="Rokhsar D.S."/>
        </authorList>
    </citation>
    <scope>NUCLEOTIDE SEQUENCE [LARGE SCALE GENOMIC DNA]</scope>
</reference>